<evidence type="ECO:0000313" key="13">
    <source>
        <dbReference type="EMBL" id="MBI1686407.1"/>
    </source>
</evidence>
<comment type="cofactor">
    <cofactor evidence="2 10">
        <name>NAD(+)</name>
        <dbReference type="ChEBI" id="CHEBI:57540"/>
    </cofactor>
</comment>
<comment type="caution">
    <text evidence="13">The sequence shown here is derived from an EMBL/GenBank/DDBJ whole genome shotgun (WGS) entry which is preliminary data.</text>
</comment>
<comment type="pathway">
    <text evidence="3 10">Carbohydrate metabolism; galactose metabolism.</text>
</comment>
<gene>
    <name evidence="13" type="primary">galE</name>
    <name evidence="13" type="ORF">I4Q42_22280</name>
</gene>
<dbReference type="PANTHER" id="PTHR43725:SF53">
    <property type="entry name" value="UDP-ARABINOSE 4-EPIMERASE 1"/>
    <property type="match status" value="1"/>
</dbReference>
<organism evidence="13 14">
    <name type="scientific">Caulobacter hibisci</name>
    <dbReference type="NCBI Taxonomy" id="2035993"/>
    <lineage>
        <taxon>Bacteria</taxon>
        <taxon>Pseudomonadati</taxon>
        <taxon>Pseudomonadota</taxon>
        <taxon>Alphaproteobacteria</taxon>
        <taxon>Caulobacterales</taxon>
        <taxon>Caulobacteraceae</taxon>
        <taxon>Caulobacter</taxon>
    </lineage>
</organism>
<evidence type="ECO:0000256" key="3">
    <source>
        <dbReference type="ARBA" id="ARBA00004947"/>
    </source>
</evidence>
<dbReference type="InterPro" id="IPR001509">
    <property type="entry name" value="Epimerase_deHydtase"/>
</dbReference>
<keyword evidence="7 10" id="KW-0520">NAD</keyword>
<evidence type="ECO:0000256" key="7">
    <source>
        <dbReference type="ARBA" id="ARBA00023027"/>
    </source>
</evidence>
<dbReference type="NCBIfam" id="TIGR01179">
    <property type="entry name" value="galE"/>
    <property type="match status" value="1"/>
</dbReference>
<comment type="catalytic activity">
    <reaction evidence="1 10">
        <text>UDP-alpha-D-glucose = UDP-alpha-D-galactose</text>
        <dbReference type="Rhea" id="RHEA:22168"/>
        <dbReference type="ChEBI" id="CHEBI:58885"/>
        <dbReference type="ChEBI" id="CHEBI:66914"/>
        <dbReference type="EC" id="5.1.3.2"/>
    </reaction>
</comment>
<reference evidence="13 14" key="1">
    <citation type="submission" date="2020-11" db="EMBL/GenBank/DDBJ databases">
        <title>genome sequence of strain KACC 18849.</title>
        <authorList>
            <person name="Gao J."/>
            <person name="Zhang X."/>
        </authorList>
    </citation>
    <scope>NUCLEOTIDE SEQUENCE [LARGE SCALE GENOMIC DNA]</scope>
    <source>
        <strain evidence="13 14">KACC 18849</strain>
    </source>
</reference>
<keyword evidence="8 10" id="KW-0413">Isomerase</keyword>
<keyword evidence="9 10" id="KW-0119">Carbohydrate metabolism</keyword>
<keyword evidence="14" id="KW-1185">Reference proteome</keyword>
<dbReference type="Gene3D" id="3.40.50.720">
    <property type="entry name" value="NAD(P)-binding Rossmann-like Domain"/>
    <property type="match status" value="1"/>
</dbReference>
<dbReference type="GO" id="GO:0003978">
    <property type="term" value="F:UDP-glucose 4-epimerase activity"/>
    <property type="evidence" value="ECO:0007669"/>
    <property type="project" value="UniProtKB-EC"/>
</dbReference>
<dbReference type="SUPFAM" id="SSF51735">
    <property type="entry name" value="NAD(P)-binding Rossmann-fold domains"/>
    <property type="match status" value="1"/>
</dbReference>
<proteinExistence type="inferred from homology"/>
<comment type="subunit">
    <text evidence="10">Homodimer.</text>
</comment>
<name>A0ABS0T6B3_9CAUL</name>
<evidence type="ECO:0000313" key="14">
    <source>
        <dbReference type="Proteomes" id="UP000639859"/>
    </source>
</evidence>
<evidence type="ECO:0000256" key="4">
    <source>
        <dbReference type="ARBA" id="ARBA00007637"/>
    </source>
</evidence>
<dbReference type="RefSeq" id="WP_198578296.1">
    <property type="nucleotide sequence ID" value="NZ_JADWOX010000021.1"/>
</dbReference>
<comment type="similarity">
    <text evidence="4 10">Belongs to the NAD(P)-dependent epimerase/dehydratase family.</text>
</comment>
<feature type="domain" description="NAD-dependent epimerase/dehydratase" evidence="12">
    <location>
        <begin position="5"/>
        <end position="253"/>
    </location>
</feature>
<dbReference type="EC" id="5.1.3.2" evidence="5 10"/>
<dbReference type="InterPro" id="IPR005886">
    <property type="entry name" value="UDP_G4E"/>
</dbReference>
<evidence type="ECO:0000256" key="5">
    <source>
        <dbReference type="ARBA" id="ARBA00013189"/>
    </source>
</evidence>
<evidence type="ECO:0000256" key="6">
    <source>
        <dbReference type="ARBA" id="ARBA00018569"/>
    </source>
</evidence>
<dbReference type="Proteomes" id="UP000639859">
    <property type="component" value="Unassembled WGS sequence"/>
</dbReference>
<protein>
    <recommendedName>
        <fullName evidence="6 10">UDP-glucose 4-epimerase</fullName>
        <ecNumber evidence="5 10">5.1.3.2</ecNumber>
    </recommendedName>
</protein>
<dbReference type="InterPro" id="IPR036291">
    <property type="entry name" value="NAD(P)-bd_dom_sf"/>
</dbReference>
<evidence type="ECO:0000256" key="1">
    <source>
        <dbReference type="ARBA" id="ARBA00000083"/>
    </source>
</evidence>
<dbReference type="Pfam" id="PF01370">
    <property type="entry name" value="Epimerase"/>
    <property type="match status" value="1"/>
</dbReference>
<dbReference type="EMBL" id="JADWOX010000021">
    <property type="protein sequence ID" value="MBI1686407.1"/>
    <property type="molecule type" value="Genomic_DNA"/>
</dbReference>
<evidence type="ECO:0000259" key="12">
    <source>
        <dbReference type="Pfam" id="PF01370"/>
    </source>
</evidence>
<sequence length="329" mass="35789">MGDTILVAGGAGYIGSHTCLRLAEAGFTPVVYDNLSNGWESFVQWGPLEVGDINDATRLDEVLAKHRPAAVIHFAAFIEVGFSVAEPGSFYANNVGGSLTLIEAARRAGIDKLVFSSTCATYGAPVRVPMDETHPQAPLNPYGRSKLMVEEILRDMDRYKGFRSVALRYFNAAGADPEGRIGEKHEPETHAIPLAIATARGERDKFTLFGSDYDTRDGTCVRDYIHVLDLADAHVAALRWLLAGKDSAVFNLGTGTGTTVKELVDAIERRSNRPFPLEPAPRRDGDAPSLVADNSKARELLGWTPRYSLNDIIEHAWAWHANGATALAR</sequence>
<evidence type="ECO:0000256" key="10">
    <source>
        <dbReference type="RuleBase" id="RU366046"/>
    </source>
</evidence>
<accession>A0ABS0T6B3</accession>
<evidence type="ECO:0000256" key="11">
    <source>
        <dbReference type="SAM" id="MobiDB-lite"/>
    </source>
</evidence>
<evidence type="ECO:0000256" key="9">
    <source>
        <dbReference type="ARBA" id="ARBA00023277"/>
    </source>
</evidence>
<dbReference type="PANTHER" id="PTHR43725">
    <property type="entry name" value="UDP-GLUCOSE 4-EPIMERASE"/>
    <property type="match status" value="1"/>
</dbReference>
<evidence type="ECO:0000256" key="8">
    <source>
        <dbReference type="ARBA" id="ARBA00023235"/>
    </source>
</evidence>
<feature type="region of interest" description="Disordered" evidence="11">
    <location>
        <begin position="271"/>
        <end position="290"/>
    </location>
</feature>
<dbReference type="CDD" id="cd05247">
    <property type="entry name" value="UDP_G4E_1_SDR_e"/>
    <property type="match status" value="1"/>
</dbReference>
<evidence type="ECO:0000256" key="2">
    <source>
        <dbReference type="ARBA" id="ARBA00001911"/>
    </source>
</evidence>
<dbReference type="Gene3D" id="3.90.25.10">
    <property type="entry name" value="UDP-galactose 4-epimerase, domain 1"/>
    <property type="match status" value="1"/>
</dbReference>